<accession>A0A4R7I0Y0</accession>
<dbReference type="InterPro" id="IPR012338">
    <property type="entry name" value="Beta-lactam/transpept-like"/>
</dbReference>
<keyword evidence="4" id="KW-0378">Hydrolase</keyword>
<protein>
    <submittedName>
        <fullName evidence="4">D-alanyl-D-alanine carboxypeptidase</fullName>
    </submittedName>
</protein>
<name>A0A4R7I0Y0_9ACTN</name>
<evidence type="ECO:0000259" key="3">
    <source>
        <dbReference type="Pfam" id="PF00144"/>
    </source>
</evidence>
<comment type="caution">
    <text evidence="4">The sequence shown here is derived from an EMBL/GenBank/DDBJ whole genome shotgun (WGS) entry which is preliminary data.</text>
</comment>
<feature type="chain" id="PRO_5020480517" evidence="2">
    <location>
        <begin position="38"/>
        <end position="429"/>
    </location>
</feature>
<feature type="compositionally biased region" description="Acidic residues" evidence="1">
    <location>
        <begin position="68"/>
        <end position="83"/>
    </location>
</feature>
<feature type="signal peptide" evidence="2">
    <location>
        <begin position="1"/>
        <end position="37"/>
    </location>
</feature>
<dbReference type="EMBL" id="SOAU01000001">
    <property type="protein sequence ID" value="TDT16103.1"/>
    <property type="molecule type" value="Genomic_DNA"/>
</dbReference>
<keyword evidence="5" id="KW-1185">Reference proteome</keyword>
<dbReference type="PANTHER" id="PTHR46825">
    <property type="entry name" value="D-ALANYL-D-ALANINE-CARBOXYPEPTIDASE/ENDOPEPTIDASE AMPH"/>
    <property type="match status" value="1"/>
</dbReference>
<dbReference type="SUPFAM" id="SSF56601">
    <property type="entry name" value="beta-lactamase/transpeptidase-like"/>
    <property type="match status" value="1"/>
</dbReference>
<feature type="region of interest" description="Disordered" evidence="1">
    <location>
        <begin position="37"/>
        <end position="83"/>
    </location>
</feature>
<organism evidence="4 5">
    <name type="scientific">Ilumatobacter fluminis</name>
    <dbReference type="NCBI Taxonomy" id="467091"/>
    <lineage>
        <taxon>Bacteria</taxon>
        <taxon>Bacillati</taxon>
        <taxon>Actinomycetota</taxon>
        <taxon>Acidimicrobiia</taxon>
        <taxon>Acidimicrobiales</taxon>
        <taxon>Ilumatobacteraceae</taxon>
        <taxon>Ilumatobacter</taxon>
    </lineage>
</organism>
<proteinExistence type="predicted"/>
<keyword evidence="4" id="KW-0645">Protease</keyword>
<evidence type="ECO:0000256" key="1">
    <source>
        <dbReference type="SAM" id="MobiDB-lite"/>
    </source>
</evidence>
<dbReference type="Proteomes" id="UP000294558">
    <property type="component" value="Unassembled WGS sequence"/>
</dbReference>
<reference evidence="4 5" key="1">
    <citation type="submission" date="2019-03" db="EMBL/GenBank/DDBJ databases">
        <title>Sequencing the genomes of 1000 actinobacteria strains.</title>
        <authorList>
            <person name="Klenk H.-P."/>
        </authorList>
    </citation>
    <scope>NUCLEOTIDE SEQUENCE [LARGE SCALE GENOMIC DNA]</scope>
    <source>
        <strain evidence="4 5">DSM 18936</strain>
    </source>
</reference>
<dbReference type="PANTHER" id="PTHR46825:SF9">
    <property type="entry name" value="BETA-LACTAMASE-RELATED DOMAIN-CONTAINING PROTEIN"/>
    <property type="match status" value="1"/>
</dbReference>
<keyword evidence="4" id="KW-0121">Carboxypeptidase</keyword>
<feature type="domain" description="Beta-lactamase-related" evidence="3">
    <location>
        <begin position="125"/>
        <end position="413"/>
    </location>
</feature>
<dbReference type="AlphaFoldDB" id="A0A4R7I0Y0"/>
<dbReference type="GO" id="GO:0004180">
    <property type="term" value="F:carboxypeptidase activity"/>
    <property type="evidence" value="ECO:0007669"/>
    <property type="project" value="UniProtKB-KW"/>
</dbReference>
<dbReference type="PROSITE" id="PS51257">
    <property type="entry name" value="PROKAR_LIPOPROTEIN"/>
    <property type="match status" value="1"/>
</dbReference>
<dbReference type="Gene3D" id="3.40.710.10">
    <property type="entry name" value="DD-peptidase/beta-lactamase superfamily"/>
    <property type="match status" value="1"/>
</dbReference>
<dbReference type="InterPro" id="IPR050491">
    <property type="entry name" value="AmpC-like"/>
</dbReference>
<evidence type="ECO:0000313" key="5">
    <source>
        <dbReference type="Proteomes" id="UP000294558"/>
    </source>
</evidence>
<evidence type="ECO:0000256" key="2">
    <source>
        <dbReference type="SAM" id="SignalP"/>
    </source>
</evidence>
<gene>
    <name evidence="4" type="ORF">BDK89_1685</name>
</gene>
<dbReference type="Pfam" id="PF00144">
    <property type="entry name" value="Beta-lactamase"/>
    <property type="match status" value="1"/>
</dbReference>
<evidence type="ECO:0000313" key="4">
    <source>
        <dbReference type="EMBL" id="TDT16103.1"/>
    </source>
</evidence>
<dbReference type="InterPro" id="IPR001466">
    <property type="entry name" value="Beta-lactam-related"/>
</dbReference>
<keyword evidence="2" id="KW-0732">Signal</keyword>
<sequence length="429" mass="45280">MVTVMFRSSSRSWDVGRLGATLAVVAMLTAACGQARAAAPPDPEFTSGERAEPTVVETPLPSEGDIVLPDDVESGDTGTDDAGDEFDVADMVVLDDAGNASPNLSGWSAFDAAMQRRLGINQASSVAVMIDGEVVHAGAYGVRVAGGDAVETTDRFRIASISKTITAIVTMQLVEDGLLTLDDPVGQVLIDHLKLASPDADVAPTTVRELLSHTAGFPQHEGTFFSNGATSCTDAAIKGLSSGVNSGSGYRYSNMSYCVLGILIEAVTGQAYERVVEDRLLEPLGIEGMRFTSTYELGPDEVSHYPTPNRNFMEVLGAAGSWNATPTDLVRIMNSIDHATPGWKAISEETARSMRFRIDTGQQPGGYGLGLINYENDTFGHTGTIQNTHAMLLRQPDGITWAVTVAGGTPSESGNLRSIVRSALAEAFG</sequence>